<dbReference type="PANTHER" id="PTHR22754:SF32">
    <property type="entry name" value="DISCO-INTERACTING PROTEIN 2"/>
    <property type="match status" value="1"/>
</dbReference>
<organism evidence="8 9">
    <name type="scientific">Actinomadura chokoriensis</name>
    <dbReference type="NCBI Taxonomy" id="454156"/>
    <lineage>
        <taxon>Bacteria</taxon>
        <taxon>Bacillati</taxon>
        <taxon>Actinomycetota</taxon>
        <taxon>Actinomycetes</taxon>
        <taxon>Streptosporangiales</taxon>
        <taxon>Thermomonosporaceae</taxon>
        <taxon>Actinomadura</taxon>
    </lineage>
</organism>
<dbReference type="EMBL" id="JAXCEH010000007">
    <property type="protein sequence ID" value="MFA1554792.1"/>
    <property type="molecule type" value="Genomic_DNA"/>
</dbReference>
<feature type="domain" description="AMP-binding enzyme C-terminal" evidence="7">
    <location>
        <begin position="489"/>
        <end position="604"/>
    </location>
</feature>
<evidence type="ECO:0000256" key="1">
    <source>
        <dbReference type="ARBA" id="ARBA00006432"/>
    </source>
</evidence>
<feature type="domain" description="AMP-dependent synthetase/ligase" evidence="6">
    <location>
        <begin position="42"/>
        <end position="441"/>
    </location>
</feature>
<evidence type="ECO:0000259" key="7">
    <source>
        <dbReference type="Pfam" id="PF23024"/>
    </source>
</evidence>
<feature type="region of interest" description="Disordered" evidence="5">
    <location>
        <begin position="1"/>
        <end position="32"/>
    </location>
</feature>
<feature type="compositionally biased region" description="Low complexity" evidence="5">
    <location>
        <begin position="1"/>
        <end position="11"/>
    </location>
</feature>
<dbReference type="Pfam" id="PF00501">
    <property type="entry name" value="AMP-binding"/>
    <property type="match status" value="1"/>
</dbReference>
<dbReference type="InterPro" id="IPR025110">
    <property type="entry name" value="AMP-bd_C"/>
</dbReference>
<dbReference type="CDD" id="cd05931">
    <property type="entry name" value="FAAL"/>
    <property type="match status" value="1"/>
</dbReference>
<comment type="caution">
    <text evidence="8">The sequence shown here is derived from an EMBL/GenBank/DDBJ whole genome shotgun (WGS) entry which is preliminary data.</text>
</comment>
<dbReference type="Proteomes" id="UP001569904">
    <property type="component" value="Unassembled WGS sequence"/>
</dbReference>
<evidence type="ECO:0000256" key="5">
    <source>
        <dbReference type="SAM" id="MobiDB-lite"/>
    </source>
</evidence>
<dbReference type="Gene3D" id="3.40.50.12780">
    <property type="entry name" value="N-terminal domain of ligase-like"/>
    <property type="match status" value="1"/>
</dbReference>
<evidence type="ECO:0000256" key="2">
    <source>
        <dbReference type="ARBA" id="ARBA00022598"/>
    </source>
</evidence>
<evidence type="ECO:0000313" key="9">
    <source>
        <dbReference type="Proteomes" id="UP001569904"/>
    </source>
</evidence>
<evidence type="ECO:0000259" key="6">
    <source>
        <dbReference type="Pfam" id="PF00501"/>
    </source>
</evidence>
<keyword evidence="4" id="KW-0443">Lipid metabolism</keyword>
<gene>
    <name evidence="8" type="ORF">SM436_13960</name>
</gene>
<sequence length="611" mass="66306">MSDLPAQALPAQDPPAQDPPAQSSPAKDLPALDRTPLIERLARFAKDFPGDRAYTFMDYMSDPNGVATHVTWGELDRRARSVAAAIRRATEPGRRVALLAPQDLHYVTGFLGAMYARVIGVPLFSPDLPGHGDRLLAVYQDAEPDVVITTSASLPHVEAFLSGESVRGPAEIIVADEVDPALDWAPEPIDPDDVAYLQYTSGSTRTPAGVIITHGNFATNAEQLWRTFEGIPRESSGVNWLPVFHDMGLVTTVALPLVYGNPGVIMDPVAFIMRPVRWLELLSEQAHAFTGGPNFAYEYLTAQVTEEEKKKLDLSGVQVFMNGAEPIRESTLTGFYEAFKDCGLRPEAQVCAYGLAEATVYVSASSRFRTPTRVAFDHEGLRRGVAEPCDAGAPGAIQLIACGTSYGQHTVVVDPESGVRLADGKVGEIWVHGPNVAAGYWGRPEATRETFQARLSGTTGDLPRGPWLRTGDLGVLHGGELFVTGRIKDLVIVDGRNHYPQDIEFTVSGAHKAIRREYTCAVSVDTGDTEGLVVIAERNRRVPTALLDLDEVARAVRTAVKQQHDLRVHDFVLIEPGGLLRTSSGKIARSACRLAHLDGRLPVTEVTARDE</sequence>
<dbReference type="InterPro" id="IPR040097">
    <property type="entry name" value="FAAL/FAAC"/>
</dbReference>
<keyword evidence="9" id="KW-1185">Reference proteome</keyword>
<dbReference type="Gene3D" id="3.30.300.30">
    <property type="match status" value="1"/>
</dbReference>
<evidence type="ECO:0000256" key="4">
    <source>
        <dbReference type="ARBA" id="ARBA00023098"/>
    </source>
</evidence>
<evidence type="ECO:0000256" key="3">
    <source>
        <dbReference type="ARBA" id="ARBA00022832"/>
    </source>
</evidence>
<dbReference type="GO" id="GO:0016874">
    <property type="term" value="F:ligase activity"/>
    <property type="evidence" value="ECO:0007669"/>
    <property type="project" value="UniProtKB-KW"/>
</dbReference>
<dbReference type="SUPFAM" id="SSF56801">
    <property type="entry name" value="Acetyl-CoA synthetase-like"/>
    <property type="match status" value="1"/>
</dbReference>
<dbReference type="PANTHER" id="PTHR22754">
    <property type="entry name" value="DISCO-INTERACTING PROTEIN 2 DIP2 -RELATED"/>
    <property type="match status" value="1"/>
</dbReference>
<dbReference type="Pfam" id="PF23024">
    <property type="entry name" value="AMP-dom_DIP2-like"/>
    <property type="match status" value="1"/>
</dbReference>
<comment type="similarity">
    <text evidence="1">Belongs to the ATP-dependent AMP-binding enzyme family.</text>
</comment>
<dbReference type="InterPro" id="IPR000873">
    <property type="entry name" value="AMP-dep_synth/lig_dom"/>
</dbReference>
<keyword evidence="3" id="KW-0276">Fatty acid metabolism</keyword>
<accession>A0ABV4QW08</accession>
<dbReference type="RefSeq" id="WP_371941356.1">
    <property type="nucleotide sequence ID" value="NZ_JAXCEH010000007.1"/>
</dbReference>
<name>A0ABV4QW08_9ACTN</name>
<protein>
    <submittedName>
        <fullName evidence="8">Fatty acyl-AMP ligase</fullName>
    </submittedName>
</protein>
<reference evidence="8 9" key="1">
    <citation type="submission" date="2023-11" db="EMBL/GenBank/DDBJ databases">
        <title>Actinomadura monticuli sp. nov., isolated from volcanic ash.</title>
        <authorList>
            <person name="Lee S.D."/>
            <person name="Yang H."/>
            <person name="Kim I.S."/>
        </authorList>
    </citation>
    <scope>NUCLEOTIDE SEQUENCE [LARGE SCALE GENOMIC DNA]</scope>
    <source>
        <strain evidence="8 9">DSM 45346</strain>
    </source>
</reference>
<dbReference type="InterPro" id="IPR042099">
    <property type="entry name" value="ANL_N_sf"/>
</dbReference>
<evidence type="ECO:0000313" key="8">
    <source>
        <dbReference type="EMBL" id="MFA1554792.1"/>
    </source>
</evidence>
<proteinExistence type="inferred from homology"/>
<keyword evidence="2 8" id="KW-0436">Ligase</keyword>
<dbReference type="InterPro" id="IPR045851">
    <property type="entry name" value="AMP-bd_C_sf"/>
</dbReference>